<dbReference type="EMBL" id="JAANIT010001419">
    <property type="protein sequence ID" value="KAG1540384.1"/>
    <property type="molecule type" value="Genomic_DNA"/>
</dbReference>
<evidence type="ECO:0000313" key="3">
    <source>
        <dbReference type="Proteomes" id="UP000717996"/>
    </source>
</evidence>
<name>A0A9P6Y6B6_RHIOR</name>
<feature type="domain" description="Tc1-like transposase DDE" evidence="1">
    <location>
        <begin position="27"/>
        <end position="109"/>
    </location>
</feature>
<protein>
    <recommendedName>
        <fullName evidence="1">Tc1-like transposase DDE domain-containing protein</fullName>
    </recommendedName>
</protein>
<gene>
    <name evidence="2" type="ORF">G6F51_008557</name>
</gene>
<dbReference type="Proteomes" id="UP000717996">
    <property type="component" value="Unassembled WGS sequence"/>
</dbReference>
<evidence type="ECO:0000313" key="2">
    <source>
        <dbReference type="EMBL" id="KAG1540384.1"/>
    </source>
</evidence>
<dbReference type="AlphaFoldDB" id="A0A9P6Y6B6"/>
<dbReference type="OrthoDB" id="2216069at2759"/>
<dbReference type="InterPro" id="IPR038717">
    <property type="entry name" value="Tc1-like_DDE_dom"/>
</dbReference>
<accession>A0A9P6Y6B6</accession>
<organism evidence="2 3">
    <name type="scientific">Rhizopus oryzae</name>
    <name type="common">Mucormycosis agent</name>
    <name type="synonym">Rhizopus arrhizus var. delemar</name>
    <dbReference type="NCBI Taxonomy" id="64495"/>
    <lineage>
        <taxon>Eukaryota</taxon>
        <taxon>Fungi</taxon>
        <taxon>Fungi incertae sedis</taxon>
        <taxon>Mucoromycota</taxon>
        <taxon>Mucoromycotina</taxon>
        <taxon>Mucoromycetes</taxon>
        <taxon>Mucorales</taxon>
        <taxon>Mucorineae</taxon>
        <taxon>Rhizopodaceae</taxon>
        <taxon>Rhizopus</taxon>
    </lineage>
</organism>
<comment type="caution">
    <text evidence="2">The sequence shown here is derived from an EMBL/GenBank/DDBJ whole genome shotgun (WGS) entry which is preliminary data.</text>
</comment>
<dbReference type="Gene3D" id="3.30.420.10">
    <property type="entry name" value="Ribonuclease H-like superfamily/Ribonuclease H"/>
    <property type="match status" value="1"/>
</dbReference>
<dbReference type="GO" id="GO:0003676">
    <property type="term" value="F:nucleic acid binding"/>
    <property type="evidence" value="ECO:0007669"/>
    <property type="project" value="InterPro"/>
</dbReference>
<dbReference type="Pfam" id="PF13358">
    <property type="entry name" value="DDE_3"/>
    <property type="match status" value="1"/>
</dbReference>
<reference evidence="2" key="1">
    <citation type="journal article" date="2020" name="Microb. Genom.">
        <title>Genetic diversity of clinical and environmental Mucorales isolates obtained from an investigation of mucormycosis cases among solid organ transplant recipients.</title>
        <authorList>
            <person name="Nguyen M.H."/>
            <person name="Kaul D."/>
            <person name="Muto C."/>
            <person name="Cheng S.J."/>
            <person name="Richter R.A."/>
            <person name="Bruno V.M."/>
            <person name="Liu G."/>
            <person name="Beyhan S."/>
            <person name="Sundermann A.J."/>
            <person name="Mounaud S."/>
            <person name="Pasculle A.W."/>
            <person name="Nierman W.C."/>
            <person name="Driscoll E."/>
            <person name="Cumbie R."/>
            <person name="Clancy C.J."/>
            <person name="Dupont C.L."/>
        </authorList>
    </citation>
    <scope>NUCLEOTIDE SEQUENCE</scope>
    <source>
        <strain evidence="2">GL16</strain>
    </source>
</reference>
<dbReference type="InterPro" id="IPR036397">
    <property type="entry name" value="RNaseH_sf"/>
</dbReference>
<evidence type="ECO:0000259" key="1">
    <source>
        <dbReference type="Pfam" id="PF13358"/>
    </source>
</evidence>
<sequence>MIYISLRKPITVADSKKRKADSTVVTTTVKVGTRTDHFLGYLPNIMEALDKKDLKEHYIVLDNAPIHKPANIRRYIEDRGYNCVYLPLYSSFWNHVEKFWSKVKFSVKGAFRNMK</sequence>
<proteinExistence type="predicted"/>